<dbReference type="PATRIC" id="fig|913848.6.peg.920"/>
<sequence>MLSLIIIIFLAYAYYVGTRRGLAMQAVYTIGCLLSFIVARLSYLHTAPKLTLLIPYQSATEASQFAFFSHKTGLELDNAFYAAIAFMLILFFGWLLTRFVAILLHHLTFYPMERRLSVIGGGVLSAVTVYVGIFLFLTVLALIPATGLQSLLSHSLLTQGMIRFTPIPALHWWLAAI</sequence>
<dbReference type="Pfam" id="PF02674">
    <property type="entry name" value="Colicin_V"/>
    <property type="match status" value="1"/>
</dbReference>
<dbReference type="PANTHER" id="PTHR37306">
    <property type="entry name" value="COLICIN V PRODUCTION PROTEIN"/>
    <property type="match status" value="1"/>
</dbReference>
<dbReference type="InterPro" id="IPR003825">
    <property type="entry name" value="Colicin-V_CvpA"/>
</dbReference>
<proteinExistence type="predicted"/>
<name>A0A0R1F7F7_9LACO</name>
<dbReference type="GO" id="GO:0016020">
    <property type="term" value="C:membrane"/>
    <property type="evidence" value="ECO:0007669"/>
    <property type="project" value="UniProtKB-SubCell"/>
</dbReference>
<dbReference type="EMBL" id="AZCN01000022">
    <property type="protein sequence ID" value="KRK17688.1"/>
    <property type="molecule type" value="Genomic_DNA"/>
</dbReference>
<dbReference type="AlphaFoldDB" id="A0A0R1F7F7"/>
<dbReference type="Proteomes" id="UP000051181">
    <property type="component" value="Unassembled WGS sequence"/>
</dbReference>
<evidence type="ECO:0000256" key="5">
    <source>
        <dbReference type="SAM" id="Phobius"/>
    </source>
</evidence>
<keyword evidence="2 5" id="KW-0812">Transmembrane</keyword>
<evidence type="ECO:0000256" key="3">
    <source>
        <dbReference type="ARBA" id="ARBA00022989"/>
    </source>
</evidence>
<evidence type="ECO:0000256" key="1">
    <source>
        <dbReference type="ARBA" id="ARBA00004141"/>
    </source>
</evidence>
<dbReference type="PANTHER" id="PTHR37306:SF1">
    <property type="entry name" value="COLICIN V PRODUCTION PROTEIN"/>
    <property type="match status" value="1"/>
</dbReference>
<feature type="transmembrane region" description="Helical" evidence="5">
    <location>
        <begin position="23"/>
        <end position="43"/>
    </location>
</feature>
<comment type="subcellular location">
    <subcellularLocation>
        <location evidence="1">Membrane</location>
        <topology evidence="1">Multi-pass membrane protein</topology>
    </subcellularLocation>
</comment>
<keyword evidence="4 5" id="KW-0472">Membrane</keyword>
<dbReference type="RefSeq" id="WP_003678635.1">
    <property type="nucleotide sequence ID" value="NZ_AZCN01000022.1"/>
</dbReference>
<accession>A0A0R1F7F7</accession>
<evidence type="ECO:0000313" key="6">
    <source>
        <dbReference type="EMBL" id="KRK17688.1"/>
    </source>
</evidence>
<feature type="transmembrane region" description="Helical" evidence="5">
    <location>
        <begin position="116"/>
        <end position="143"/>
    </location>
</feature>
<dbReference type="GO" id="GO:0009403">
    <property type="term" value="P:toxin biosynthetic process"/>
    <property type="evidence" value="ECO:0007669"/>
    <property type="project" value="InterPro"/>
</dbReference>
<dbReference type="GeneID" id="65917541"/>
<feature type="transmembrane region" description="Helical" evidence="5">
    <location>
        <begin position="80"/>
        <end position="104"/>
    </location>
</feature>
<dbReference type="eggNOG" id="COG1286">
    <property type="taxonomic scope" value="Bacteria"/>
</dbReference>
<keyword evidence="3 5" id="KW-1133">Transmembrane helix</keyword>
<evidence type="ECO:0000256" key="4">
    <source>
        <dbReference type="ARBA" id="ARBA00023136"/>
    </source>
</evidence>
<reference evidence="6 7" key="1">
    <citation type="journal article" date="2015" name="Genome Announc.">
        <title>Expanding the biotechnology potential of lactobacilli through comparative genomics of 213 strains and associated genera.</title>
        <authorList>
            <person name="Sun Z."/>
            <person name="Harris H.M."/>
            <person name="McCann A."/>
            <person name="Guo C."/>
            <person name="Argimon S."/>
            <person name="Zhang W."/>
            <person name="Yang X."/>
            <person name="Jeffery I.B."/>
            <person name="Cooney J.C."/>
            <person name="Kagawa T.F."/>
            <person name="Liu W."/>
            <person name="Song Y."/>
            <person name="Salvetti E."/>
            <person name="Wrobel A."/>
            <person name="Rasinkangas P."/>
            <person name="Parkhill J."/>
            <person name="Rea M.C."/>
            <person name="O'Sullivan O."/>
            <person name="Ritari J."/>
            <person name="Douillard F.P."/>
            <person name="Paul Ross R."/>
            <person name="Yang R."/>
            <person name="Briner A.E."/>
            <person name="Felis G.E."/>
            <person name="de Vos W.M."/>
            <person name="Barrangou R."/>
            <person name="Klaenhammer T.R."/>
            <person name="Caufield P.W."/>
            <person name="Cui Y."/>
            <person name="Zhang H."/>
            <person name="O'Toole P.W."/>
        </authorList>
    </citation>
    <scope>NUCLEOTIDE SEQUENCE [LARGE SCALE GENOMIC DNA]</scope>
    <source>
        <strain evidence="6 7">DSM 20001</strain>
    </source>
</reference>
<organism evidence="6 7">
    <name type="scientific">Loigolactobacillus coryniformis subsp. coryniformis KCTC 3167 = DSM 20001</name>
    <dbReference type="NCBI Taxonomy" id="913848"/>
    <lineage>
        <taxon>Bacteria</taxon>
        <taxon>Bacillati</taxon>
        <taxon>Bacillota</taxon>
        <taxon>Bacilli</taxon>
        <taxon>Lactobacillales</taxon>
        <taxon>Lactobacillaceae</taxon>
        <taxon>Loigolactobacillus</taxon>
    </lineage>
</organism>
<evidence type="ECO:0008006" key="8">
    <source>
        <dbReference type="Google" id="ProtNLM"/>
    </source>
</evidence>
<protein>
    <recommendedName>
        <fullName evidence="8">CvpA family protein</fullName>
    </recommendedName>
</protein>
<evidence type="ECO:0000256" key="2">
    <source>
        <dbReference type="ARBA" id="ARBA00022692"/>
    </source>
</evidence>
<comment type="caution">
    <text evidence="6">The sequence shown here is derived from an EMBL/GenBank/DDBJ whole genome shotgun (WGS) entry which is preliminary data.</text>
</comment>
<gene>
    <name evidence="6" type="ORF">FD22_GL000890</name>
</gene>
<evidence type="ECO:0000313" key="7">
    <source>
        <dbReference type="Proteomes" id="UP000051181"/>
    </source>
</evidence>